<dbReference type="InterPro" id="IPR050554">
    <property type="entry name" value="Met_Synthase/Corrinoid"/>
</dbReference>
<dbReference type="Pfam" id="PF02607">
    <property type="entry name" value="B12-binding_2"/>
    <property type="match status" value="1"/>
</dbReference>
<accession>A0A9X1XCF3</accession>
<evidence type="ECO:0000256" key="2">
    <source>
        <dbReference type="ARBA" id="ARBA00023285"/>
    </source>
</evidence>
<dbReference type="RefSeq" id="WP_248251144.1">
    <property type="nucleotide sequence ID" value="NZ_JAIWJX010000002.1"/>
</dbReference>
<dbReference type="InterPro" id="IPR036724">
    <property type="entry name" value="Cobalamin-bd_sf"/>
</dbReference>
<dbReference type="PANTHER" id="PTHR45833">
    <property type="entry name" value="METHIONINE SYNTHASE"/>
    <property type="match status" value="1"/>
</dbReference>
<keyword evidence="5" id="KW-1185">Reference proteome</keyword>
<dbReference type="CDD" id="cd02065">
    <property type="entry name" value="B12-binding_like"/>
    <property type="match status" value="1"/>
</dbReference>
<dbReference type="AlphaFoldDB" id="A0A9X1XCF3"/>
<dbReference type="Proteomes" id="UP001139011">
    <property type="component" value="Unassembled WGS sequence"/>
</dbReference>
<dbReference type="GO" id="GO:0005829">
    <property type="term" value="C:cytosol"/>
    <property type="evidence" value="ECO:0007669"/>
    <property type="project" value="TreeGrafter"/>
</dbReference>
<evidence type="ECO:0000259" key="3">
    <source>
        <dbReference type="PROSITE" id="PS51332"/>
    </source>
</evidence>
<dbReference type="InterPro" id="IPR003759">
    <property type="entry name" value="Cbl-bd_cap"/>
</dbReference>
<dbReference type="PROSITE" id="PS51332">
    <property type="entry name" value="B12_BINDING"/>
    <property type="match status" value="1"/>
</dbReference>
<sequence length="223" mass="25711">MQHQLPQQFAEYLLAGDQQNAIQLLRVTAKDTARYQLYYELLTPAMRYIGELWERNEITVAEEHLATAVCDFVLAQYHYTPDRQKLLNQHGHNHKAMFSCLEGEQHALGLKMVSSLFEEDGWHSRYMGADLPLEYTVHTAEKWLPDVIGLSVSIAYNLPNLKRYVEALESLNYGPTVVIGGRLAEKYDLRPYCSDKTVIIKDVAELQNWLEVYSAGEKQNVRY</sequence>
<evidence type="ECO:0000313" key="4">
    <source>
        <dbReference type="EMBL" id="MCK6255284.1"/>
    </source>
</evidence>
<dbReference type="GO" id="GO:0031419">
    <property type="term" value="F:cobalamin binding"/>
    <property type="evidence" value="ECO:0007669"/>
    <property type="project" value="InterPro"/>
</dbReference>
<dbReference type="Pfam" id="PF02310">
    <property type="entry name" value="B12-binding"/>
    <property type="match status" value="1"/>
</dbReference>
<gene>
    <name evidence="4" type="ORF">LCY76_01315</name>
</gene>
<evidence type="ECO:0000313" key="5">
    <source>
        <dbReference type="Proteomes" id="UP001139011"/>
    </source>
</evidence>
<dbReference type="InterPro" id="IPR036594">
    <property type="entry name" value="Meth_synthase_dom"/>
</dbReference>
<dbReference type="GO" id="GO:0008705">
    <property type="term" value="F:methionine synthase activity"/>
    <property type="evidence" value="ECO:0007669"/>
    <property type="project" value="TreeGrafter"/>
</dbReference>
<dbReference type="GO" id="GO:0046872">
    <property type="term" value="F:metal ion binding"/>
    <property type="evidence" value="ECO:0007669"/>
    <property type="project" value="UniProtKB-KW"/>
</dbReference>
<organism evidence="4 5">
    <name type="scientific">Fictibacillus marinisediminis</name>
    <dbReference type="NCBI Taxonomy" id="2878389"/>
    <lineage>
        <taxon>Bacteria</taxon>
        <taxon>Bacillati</taxon>
        <taxon>Bacillota</taxon>
        <taxon>Bacilli</taxon>
        <taxon>Bacillales</taxon>
        <taxon>Fictibacillaceae</taxon>
        <taxon>Fictibacillus</taxon>
    </lineage>
</organism>
<dbReference type="InterPro" id="IPR006158">
    <property type="entry name" value="Cobalamin-bd"/>
</dbReference>
<protein>
    <submittedName>
        <fullName evidence="4">Cobalamin-dependent protein</fullName>
    </submittedName>
</protein>
<feature type="domain" description="B12-binding" evidence="3">
    <location>
        <begin position="93"/>
        <end position="220"/>
    </location>
</feature>
<name>A0A9X1XCF3_9BACL</name>
<dbReference type="EMBL" id="JAIWJX010000002">
    <property type="protein sequence ID" value="MCK6255284.1"/>
    <property type="molecule type" value="Genomic_DNA"/>
</dbReference>
<evidence type="ECO:0000256" key="1">
    <source>
        <dbReference type="ARBA" id="ARBA00022723"/>
    </source>
</evidence>
<comment type="caution">
    <text evidence="4">The sequence shown here is derived from an EMBL/GenBank/DDBJ whole genome shotgun (WGS) entry which is preliminary data.</text>
</comment>
<keyword evidence="1" id="KW-0479">Metal-binding</keyword>
<dbReference type="GO" id="GO:0050667">
    <property type="term" value="P:homocysteine metabolic process"/>
    <property type="evidence" value="ECO:0007669"/>
    <property type="project" value="TreeGrafter"/>
</dbReference>
<dbReference type="GO" id="GO:0046653">
    <property type="term" value="P:tetrahydrofolate metabolic process"/>
    <property type="evidence" value="ECO:0007669"/>
    <property type="project" value="TreeGrafter"/>
</dbReference>
<dbReference type="Gene3D" id="3.40.50.280">
    <property type="entry name" value="Cobalamin-binding domain"/>
    <property type="match status" value="1"/>
</dbReference>
<reference evidence="4" key="1">
    <citation type="submission" date="2021-09" db="EMBL/GenBank/DDBJ databases">
        <title>Genome analysis of Fictibacillus sp. KIGAM418 isolated from marine sediment.</title>
        <authorList>
            <person name="Seo M.-J."/>
            <person name="Cho E.-S."/>
            <person name="Hwang C.Y."/>
        </authorList>
    </citation>
    <scope>NUCLEOTIDE SEQUENCE</scope>
    <source>
        <strain evidence="4">KIGAM418</strain>
    </source>
</reference>
<proteinExistence type="predicted"/>
<dbReference type="Gene3D" id="1.10.1240.10">
    <property type="entry name" value="Methionine synthase domain"/>
    <property type="match status" value="1"/>
</dbReference>
<keyword evidence="2" id="KW-0170">Cobalt</keyword>
<dbReference type="SUPFAM" id="SSF52242">
    <property type="entry name" value="Cobalamin (vitamin B12)-binding domain"/>
    <property type="match status" value="1"/>
</dbReference>
<dbReference type="PANTHER" id="PTHR45833:SF1">
    <property type="entry name" value="METHIONINE SYNTHASE"/>
    <property type="match status" value="1"/>
</dbReference>